<comment type="caution">
    <text evidence="6">The sequence shown here is derived from an EMBL/GenBank/DDBJ whole genome shotgun (WGS) entry which is preliminary data.</text>
</comment>
<dbReference type="Pfam" id="PF00126">
    <property type="entry name" value="HTH_1"/>
    <property type="match status" value="1"/>
</dbReference>
<protein>
    <submittedName>
        <fullName evidence="6">LysR substrate-binding domain-containing protein</fullName>
    </submittedName>
</protein>
<evidence type="ECO:0000256" key="4">
    <source>
        <dbReference type="ARBA" id="ARBA00023163"/>
    </source>
</evidence>
<proteinExistence type="inferred from homology"/>
<sequence length="309" mass="35274">MNIQQLEYVLAVDKYRHFARAAEASFVTQPTLSMMIQKLEDELDAKIFDRSKQPVIPTDIGEKMITQIRQVLAEIDHLKNISNEEKNIVAGELRIGIIPTIAPYLLPMFLGSFKDKYPDVKLKISENITPTIIQKLKNGELDAGILVNPEDGDSFTDYALFTEAFVVYSPKNFKKKYLLAEDIDISELLLLEEGHCFRSQILKFCELSKMQHNNVEYSSGSLETLKNLTDRHLGITILPEMATLNFSEQDKAKIKYFASPQPIRKVSLLTHRDYIKKRLVSILIEEIKNNLPAEANNPSENVVGFKLRE</sequence>
<dbReference type="PRINTS" id="PR00039">
    <property type="entry name" value="HTHLYSR"/>
</dbReference>
<dbReference type="RefSeq" id="WP_379839620.1">
    <property type="nucleotide sequence ID" value="NZ_JBHRYQ010000001.1"/>
</dbReference>
<evidence type="ECO:0000313" key="7">
    <source>
        <dbReference type="Proteomes" id="UP001595616"/>
    </source>
</evidence>
<dbReference type="SUPFAM" id="SSF53850">
    <property type="entry name" value="Periplasmic binding protein-like II"/>
    <property type="match status" value="1"/>
</dbReference>
<dbReference type="InterPro" id="IPR036388">
    <property type="entry name" value="WH-like_DNA-bd_sf"/>
</dbReference>
<dbReference type="InterPro" id="IPR050950">
    <property type="entry name" value="HTH-type_LysR_regulators"/>
</dbReference>
<organism evidence="6 7">
    <name type="scientific">Lacihabitans lacunae</name>
    <dbReference type="NCBI Taxonomy" id="1028214"/>
    <lineage>
        <taxon>Bacteria</taxon>
        <taxon>Pseudomonadati</taxon>
        <taxon>Bacteroidota</taxon>
        <taxon>Cytophagia</taxon>
        <taxon>Cytophagales</taxon>
        <taxon>Leadbetterellaceae</taxon>
        <taxon>Lacihabitans</taxon>
    </lineage>
</organism>
<evidence type="ECO:0000256" key="2">
    <source>
        <dbReference type="ARBA" id="ARBA00023015"/>
    </source>
</evidence>
<evidence type="ECO:0000256" key="1">
    <source>
        <dbReference type="ARBA" id="ARBA00009437"/>
    </source>
</evidence>
<comment type="similarity">
    <text evidence="1">Belongs to the LysR transcriptional regulatory family.</text>
</comment>
<reference evidence="7" key="1">
    <citation type="journal article" date="2019" name="Int. J. Syst. Evol. Microbiol.">
        <title>The Global Catalogue of Microorganisms (GCM) 10K type strain sequencing project: providing services to taxonomists for standard genome sequencing and annotation.</title>
        <authorList>
            <consortium name="The Broad Institute Genomics Platform"/>
            <consortium name="The Broad Institute Genome Sequencing Center for Infectious Disease"/>
            <person name="Wu L."/>
            <person name="Ma J."/>
        </authorList>
    </citation>
    <scope>NUCLEOTIDE SEQUENCE [LARGE SCALE GENOMIC DNA]</scope>
    <source>
        <strain evidence="7">CECT 7956</strain>
    </source>
</reference>
<dbReference type="InterPro" id="IPR000847">
    <property type="entry name" value="LysR_HTH_N"/>
</dbReference>
<dbReference type="SUPFAM" id="SSF46785">
    <property type="entry name" value="Winged helix' DNA-binding domain"/>
    <property type="match status" value="1"/>
</dbReference>
<keyword evidence="4" id="KW-0804">Transcription</keyword>
<dbReference type="PANTHER" id="PTHR30419:SF29">
    <property type="entry name" value="LYSR-FAMILY TRANSCRIPTIONAL REGULATOR"/>
    <property type="match status" value="1"/>
</dbReference>
<dbReference type="Gene3D" id="3.40.190.10">
    <property type="entry name" value="Periplasmic binding protein-like II"/>
    <property type="match status" value="2"/>
</dbReference>
<keyword evidence="7" id="KW-1185">Reference proteome</keyword>
<keyword evidence="2" id="KW-0805">Transcription regulation</keyword>
<keyword evidence="3" id="KW-0238">DNA-binding</keyword>
<gene>
    <name evidence="6" type="ORF">ACFOOI_18840</name>
</gene>
<dbReference type="PANTHER" id="PTHR30419">
    <property type="entry name" value="HTH-TYPE TRANSCRIPTIONAL REGULATOR YBHD"/>
    <property type="match status" value="1"/>
</dbReference>
<evidence type="ECO:0000256" key="3">
    <source>
        <dbReference type="ARBA" id="ARBA00023125"/>
    </source>
</evidence>
<dbReference type="Pfam" id="PF03466">
    <property type="entry name" value="LysR_substrate"/>
    <property type="match status" value="1"/>
</dbReference>
<dbReference type="InterPro" id="IPR036390">
    <property type="entry name" value="WH_DNA-bd_sf"/>
</dbReference>
<feature type="domain" description="HTH lysR-type" evidence="5">
    <location>
        <begin position="1"/>
        <end position="58"/>
    </location>
</feature>
<dbReference type="Proteomes" id="UP001595616">
    <property type="component" value="Unassembled WGS sequence"/>
</dbReference>
<dbReference type="CDD" id="cd08411">
    <property type="entry name" value="PBP2_OxyR"/>
    <property type="match status" value="1"/>
</dbReference>
<dbReference type="PROSITE" id="PS50931">
    <property type="entry name" value="HTH_LYSR"/>
    <property type="match status" value="1"/>
</dbReference>
<dbReference type="InterPro" id="IPR005119">
    <property type="entry name" value="LysR_subst-bd"/>
</dbReference>
<evidence type="ECO:0000259" key="5">
    <source>
        <dbReference type="PROSITE" id="PS50931"/>
    </source>
</evidence>
<dbReference type="EMBL" id="JBHRYQ010000001">
    <property type="protein sequence ID" value="MFC3812727.1"/>
    <property type="molecule type" value="Genomic_DNA"/>
</dbReference>
<dbReference type="Gene3D" id="1.10.10.10">
    <property type="entry name" value="Winged helix-like DNA-binding domain superfamily/Winged helix DNA-binding domain"/>
    <property type="match status" value="1"/>
</dbReference>
<evidence type="ECO:0000313" key="6">
    <source>
        <dbReference type="EMBL" id="MFC3812727.1"/>
    </source>
</evidence>
<accession>A0ABV7Z225</accession>
<name>A0ABV7Z225_9BACT</name>